<reference evidence="11" key="1">
    <citation type="thesis" date="2020" institute="ProQuest LLC" country="789 East Eisenhower Parkway, Ann Arbor, MI, USA">
        <title>Comparative Genomics and Chromosome Evolution.</title>
        <authorList>
            <person name="Mudd A.B."/>
        </authorList>
    </citation>
    <scope>NUCLEOTIDE SEQUENCE</scope>
    <source>
        <strain evidence="11">Female2</strain>
        <tissue evidence="11">Blood</tissue>
    </source>
</reference>
<name>A0A8T2ISI8_9PIPI</name>
<dbReference type="Pfam" id="PF07787">
    <property type="entry name" value="TMEM43"/>
    <property type="match status" value="1"/>
</dbReference>
<evidence type="ECO:0000256" key="4">
    <source>
        <dbReference type="ARBA" id="ARBA00006627"/>
    </source>
</evidence>
<protein>
    <recommendedName>
        <fullName evidence="13">Transmembrane protein 43</fullName>
    </recommendedName>
</protein>
<evidence type="ECO:0008006" key="13">
    <source>
        <dbReference type="Google" id="ProtNLM"/>
    </source>
</evidence>
<dbReference type="PANTHER" id="PTHR13416">
    <property type="match status" value="1"/>
</dbReference>
<evidence type="ECO:0000313" key="12">
    <source>
        <dbReference type="Proteomes" id="UP000812440"/>
    </source>
</evidence>
<evidence type="ECO:0000256" key="5">
    <source>
        <dbReference type="ARBA" id="ARBA00022692"/>
    </source>
</evidence>
<dbReference type="AlphaFoldDB" id="A0A8T2ISI8"/>
<keyword evidence="12" id="KW-1185">Reference proteome</keyword>
<feature type="transmembrane region" description="Helical" evidence="10">
    <location>
        <begin position="309"/>
        <end position="330"/>
    </location>
</feature>
<feature type="transmembrane region" description="Helical" evidence="10">
    <location>
        <begin position="29"/>
        <end position="47"/>
    </location>
</feature>
<evidence type="ECO:0000256" key="8">
    <source>
        <dbReference type="ARBA" id="ARBA00023136"/>
    </source>
</evidence>
<dbReference type="InterPro" id="IPR012430">
    <property type="entry name" value="TMEM43_fam"/>
</dbReference>
<dbReference type="PANTHER" id="PTHR13416:SF2">
    <property type="entry name" value="TRANSMEMBRANE PROTEIN 43"/>
    <property type="match status" value="1"/>
</dbReference>
<keyword evidence="5 10" id="KW-0812">Transmembrane</keyword>
<accession>A0A8T2ISI8</accession>
<dbReference type="Proteomes" id="UP000812440">
    <property type="component" value="Chromosome 4"/>
</dbReference>
<keyword evidence="6" id="KW-0256">Endoplasmic reticulum</keyword>
<dbReference type="EMBL" id="JAACNH010000007">
    <property type="protein sequence ID" value="KAG8435899.1"/>
    <property type="molecule type" value="Genomic_DNA"/>
</dbReference>
<keyword evidence="8 10" id="KW-0472">Membrane</keyword>
<comment type="subcellular location">
    <subcellularLocation>
        <location evidence="1">Endomembrane system</location>
        <topology evidence="1">Multi-pass membrane protein</topology>
    </subcellularLocation>
    <subcellularLocation>
        <location evidence="3">Endoplasmic reticulum membrane</location>
    </subcellularLocation>
    <subcellularLocation>
        <location evidence="2">Nucleus envelope</location>
    </subcellularLocation>
</comment>
<comment type="similarity">
    <text evidence="4">Belongs to the TMEM43 family.</text>
</comment>
<dbReference type="GO" id="GO:0006629">
    <property type="term" value="P:lipid metabolic process"/>
    <property type="evidence" value="ECO:0007669"/>
    <property type="project" value="TreeGrafter"/>
</dbReference>
<dbReference type="GO" id="GO:0071763">
    <property type="term" value="P:nuclear membrane organization"/>
    <property type="evidence" value="ECO:0007669"/>
    <property type="project" value="TreeGrafter"/>
</dbReference>
<evidence type="ECO:0000256" key="1">
    <source>
        <dbReference type="ARBA" id="ARBA00004127"/>
    </source>
</evidence>
<dbReference type="OrthoDB" id="410725at2759"/>
<keyword evidence="7 10" id="KW-1133">Transmembrane helix</keyword>
<sequence length="396" mass="44104">MKGKGKDDEHTTLKSEKTPGFLERLSDTAGGMLVGLLAFSLSFYLLFTNEGRAVKTAASLDEGLSIVVPLGNIHTLNHQHEANLVHLSGALRTSKPLYDPNYGISIHCVKLKRQVEMYQWIEYEESREYEENGEKKTETRYNYNTEWRSEVVSSKHFDREIAHRNPSAMAVDSFTAVASDVQVGAYYLSKGLVEKVTNFKQMSLSQTGNPHADVTALGDYFYHSADPKNPEVGDLRISFWYAGVSLGGSPSQPVDSVSVIGKQKGGEVGPYKTKSGDELEILHLGTHTAQEMFEAEHASNNVKTWALRASGWMMMFVGISLMIRIFYTLVDWFPVLRDLVSLGLKIFALCLSTSLSLLTIAAGWFFYRPLFALLLSGIAIGIIVLARSRVPQKKYQ</sequence>
<evidence type="ECO:0000256" key="3">
    <source>
        <dbReference type="ARBA" id="ARBA00004586"/>
    </source>
</evidence>
<evidence type="ECO:0000256" key="2">
    <source>
        <dbReference type="ARBA" id="ARBA00004259"/>
    </source>
</evidence>
<dbReference type="GO" id="GO:0005637">
    <property type="term" value="C:nuclear inner membrane"/>
    <property type="evidence" value="ECO:0007669"/>
    <property type="project" value="TreeGrafter"/>
</dbReference>
<evidence type="ECO:0000256" key="6">
    <source>
        <dbReference type="ARBA" id="ARBA00022824"/>
    </source>
</evidence>
<evidence type="ECO:0000313" key="11">
    <source>
        <dbReference type="EMBL" id="KAG8435899.1"/>
    </source>
</evidence>
<organism evidence="11 12">
    <name type="scientific">Hymenochirus boettgeri</name>
    <name type="common">Congo dwarf clawed frog</name>
    <dbReference type="NCBI Taxonomy" id="247094"/>
    <lineage>
        <taxon>Eukaryota</taxon>
        <taxon>Metazoa</taxon>
        <taxon>Chordata</taxon>
        <taxon>Craniata</taxon>
        <taxon>Vertebrata</taxon>
        <taxon>Euteleostomi</taxon>
        <taxon>Amphibia</taxon>
        <taxon>Batrachia</taxon>
        <taxon>Anura</taxon>
        <taxon>Pipoidea</taxon>
        <taxon>Pipidae</taxon>
        <taxon>Pipinae</taxon>
        <taxon>Hymenochirus</taxon>
    </lineage>
</organism>
<dbReference type="GO" id="GO:0005789">
    <property type="term" value="C:endoplasmic reticulum membrane"/>
    <property type="evidence" value="ECO:0007669"/>
    <property type="project" value="UniProtKB-SubCell"/>
</dbReference>
<keyword evidence="9" id="KW-0539">Nucleus</keyword>
<evidence type="ECO:0000256" key="7">
    <source>
        <dbReference type="ARBA" id="ARBA00022989"/>
    </source>
</evidence>
<evidence type="ECO:0000256" key="9">
    <source>
        <dbReference type="ARBA" id="ARBA00023242"/>
    </source>
</evidence>
<gene>
    <name evidence="11" type="ORF">GDO86_007118</name>
</gene>
<feature type="transmembrane region" description="Helical" evidence="10">
    <location>
        <begin position="370"/>
        <end position="386"/>
    </location>
</feature>
<evidence type="ECO:0000256" key="10">
    <source>
        <dbReference type="SAM" id="Phobius"/>
    </source>
</evidence>
<proteinExistence type="inferred from homology"/>
<comment type="caution">
    <text evidence="11">The sequence shown here is derived from an EMBL/GenBank/DDBJ whole genome shotgun (WGS) entry which is preliminary data.</text>
</comment>